<keyword evidence="4" id="KW-0378">Hydrolase</keyword>
<dbReference type="Pfam" id="PF02517">
    <property type="entry name" value="Rce1-like"/>
    <property type="match status" value="1"/>
</dbReference>
<feature type="transmembrane region" description="Helical" evidence="2">
    <location>
        <begin position="173"/>
        <end position="194"/>
    </location>
</feature>
<keyword evidence="2" id="KW-0812">Transmembrane</keyword>
<comment type="similarity">
    <text evidence="1">Belongs to the UPF0177 family.</text>
</comment>
<evidence type="ECO:0000256" key="2">
    <source>
        <dbReference type="SAM" id="Phobius"/>
    </source>
</evidence>
<dbReference type="PANTHER" id="PTHR36435:SF1">
    <property type="entry name" value="CAAX AMINO TERMINAL PROTEASE FAMILY PROTEIN"/>
    <property type="match status" value="1"/>
</dbReference>
<reference evidence="4 5" key="1">
    <citation type="submission" date="2019-06" db="EMBL/GenBank/DDBJ databases">
        <title>Description Trichococcus psychrophilus sp. nov., isolated from a cold spring, by genomic and phenotypic analyses.</title>
        <authorList>
            <person name="Zakharyuk A."/>
        </authorList>
    </citation>
    <scope>NUCLEOTIDE SEQUENCE [LARGE SCALE GENOMIC DNA]</scope>
    <source>
        <strain evidence="4 5">SKBG</strain>
    </source>
</reference>
<name>A0A5C5E6C3_9LACT</name>
<dbReference type="InterPro" id="IPR052710">
    <property type="entry name" value="CAAX_protease"/>
</dbReference>
<dbReference type="GO" id="GO:0006508">
    <property type="term" value="P:proteolysis"/>
    <property type="evidence" value="ECO:0007669"/>
    <property type="project" value="UniProtKB-KW"/>
</dbReference>
<feature type="transmembrane region" description="Helical" evidence="2">
    <location>
        <begin position="200"/>
        <end position="217"/>
    </location>
</feature>
<proteinExistence type="inferred from homology"/>
<organism evidence="4 5">
    <name type="scientific">Trichococcus shcherbakoviae subsp. psychrophilus</name>
    <dbReference type="NCBI Taxonomy" id="2585775"/>
    <lineage>
        <taxon>Bacteria</taxon>
        <taxon>Bacillati</taxon>
        <taxon>Bacillota</taxon>
        <taxon>Bacilli</taxon>
        <taxon>Lactobacillales</taxon>
        <taxon>Carnobacteriaceae</taxon>
        <taxon>Trichococcus</taxon>
    </lineage>
</organism>
<sequence length="244" mass="27359">MLYCLSSVKRQFSQKGTIYMNKKIRSRLTLAIQIILIYLASQLLPVLMLFFIPEADRIAAAMNLSLFFAFLGTVLMVAWNSRKKWTPQNSLTDQPTASIGKTLTTGLFGFMGAILIQIVAMNVEYLLFKMPVVSENTEVLLDLTNRYPFFIFNIIIFAPVMEEFVFRKAIVTHLVDAIGIVGAATISALIFAIAHNDGHYLVYGSLGLWFSFLYYRTRNIATPMIAHALMNAVSALPILSQLIS</sequence>
<evidence type="ECO:0000313" key="5">
    <source>
        <dbReference type="Proteomes" id="UP000313395"/>
    </source>
</evidence>
<keyword evidence="2" id="KW-0472">Membrane</keyword>
<dbReference type="Proteomes" id="UP000313395">
    <property type="component" value="Unassembled WGS sequence"/>
</dbReference>
<evidence type="ECO:0000259" key="3">
    <source>
        <dbReference type="Pfam" id="PF02517"/>
    </source>
</evidence>
<dbReference type="PANTHER" id="PTHR36435">
    <property type="entry name" value="SLR1288 PROTEIN"/>
    <property type="match status" value="1"/>
</dbReference>
<evidence type="ECO:0000313" key="4">
    <source>
        <dbReference type="EMBL" id="TNV68788.1"/>
    </source>
</evidence>
<gene>
    <name evidence="4" type="ORF">FHK04_11410</name>
</gene>
<feature type="transmembrane region" description="Helical" evidence="2">
    <location>
        <begin position="28"/>
        <end position="52"/>
    </location>
</feature>
<dbReference type="AlphaFoldDB" id="A0A5C5E6C3"/>
<evidence type="ECO:0000256" key="1">
    <source>
        <dbReference type="ARBA" id="ARBA00009067"/>
    </source>
</evidence>
<dbReference type="EMBL" id="VENO01000003">
    <property type="protein sequence ID" value="TNV68788.1"/>
    <property type="molecule type" value="Genomic_DNA"/>
</dbReference>
<feature type="transmembrane region" description="Helical" evidence="2">
    <location>
        <begin position="107"/>
        <end position="127"/>
    </location>
</feature>
<dbReference type="GO" id="GO:0080120">
    <property type="term" value="P:CAAX-box protein maturation"/>
    <property type="evidence" value="ECO:0007669"/>
    <property type="project" value="UniProtKB-ARBA"/>
</dbReference>
<keyword evidence="5" id="KW-1185">Reference proteome</keyword>
<feature type="domain" description="CAAX prenyl protease 2/Lysostaphin resistance protein A-like" evidence="3">
    <location>
        <begin position="148"/>
        <end position="233"/>
    </location>
</feature>
<feature type="transmembrane region" description="Helical" evidence="2">
    <location>
        <begin position="58"/>
        <end position="79"/>
    </location>
</feature>
<keyword evidence="4" id="KW-0645">Protease</keyword>
<keyword evidence="4" id="KW-0482">Metalloprotease</keyword>
<keyword evidence="2" id="KW-1133">Transmembrane helix</keyword>
<protein>
    <submittedName>
        <fullName evidence="4">CPBP family intramembrane metalloprotease</fullName>
    </submittedName>
</protein>
<dbReference type="InterPro" id="IPR003675">
    <property type="entry name" value="Rce1/LyrA-like_dom"/>
</dbReference>
<comment type="caution">
    <text evidence="4">The sequence shown here is derived from an EMBL/GenBank/DDBJ whole genome shotgun (WGS) entry which is preliminary data.</text>
</comment>
<feature type="transmembrane region" description="Helical" evidence="2">
    <location>
        <begin position="147"/>
        <end position="166"/>
    </location>
</feature>
<dbReference type="GO" id="GO:0004175">
    <property type="term" value="F:endopeptidase activity"/>
    <property type="evidence" value="ECO:0007669"/>
    <property type="project" value="UniProtKB-ARBA"/>
</dbReference>
<dbReference type="GO" id="GO:0008237">
    <property type="term" value="F:metallopeptidase activity"/>
    <property type="evidence" value="ECO:0007669"/>
    <property type="project" value="UniProtKB-KW"/>
</dbReference>
<accession>A0A5C5E6C3</accession>